<proteinExistence type="inferred from homology"/>
<dbReference type="PANTHER" id="PTHR10366">
    <property type="entry name" value="NAD DEPENDENT EPIMERASE/DEHYDRATASE"/>
    <property type="match status" value="1"/>
</dbReference>
<keyword evidence="5" id="KW-1185">Reference proteome</keyword>
<protein>
    <submittedName>
        <fullName evidence="4">NAD dependent epimerase/dehydratase</fullName>
    </submittedName>
</protein>
<dbReference type="InterPro" id="IPR036291">
    <property type="entry name" value="NAD(P)-bd_dom_sf"/>
</dbReference>
<organism evidence="4 5">
    <name type="scientific">Venturia nashicola</name>
    <dbReference type="NCBI Taxonomy" id="86259"/>
    <lineage>
        <taxon>Eukaryota</taxon>
        <taxon>Fungi</taxon>
        <taxon>Dikarya</taxon>
        <taxon>Ascomycota</taxon>
        <taxon>Pezizomycotina</taxon>
        <taxon>Dothideomycetes</taxon>
        <taxon>Pleosporomycetidae</taxon>
        <taxon>Venturiales</taxon>
        <taxon>Venturiaceae</taxon>
        <taxon>Venturia</taxon>
    </lineage>
</organism>
<dbReference type="SUPFAM" id="SSF51735">
    <property type="entry name" value="NAD(P)-binding Rossmann-fold domains"/>
    <property type="match status" value="1"/>
</dbReference>
<comment type="similarity">
    <text evidence="2">Belongs to the NAD(P)-dependent epimerase/dehydratase family. Dihydroflavonol-4-reductase subfamily.</text>
</comment>
<name>A0A4Z1NUR5_9PEZI</name>
<sequence length="358" mass="39148">MSKVLLTGALKNDCIHRRSLLTTAGGSGFIAAHVLNVLLERGYAVVTTVRSNLKGDQILAAHPGVSKEQLSYVVVPDIAEKGAFDEAVRSDPPFEYVLHIASPVHHKSEDPVKDMLEPAINGTVGILRAAKAFAPQVKRVVITSSFAAMYNASPPKVYDETSWNPVTWDEAVTKRSAYLGSKTFAERAAWDFVEKEKPNFDISTLTPPLVFGPIVHHLDSLDSVNTSNEVIRDLIQGKILQDKLPSTGSCLFVDVRDLAIAHVQAIEVPEAGGKRFFTVAGYYSFAHVVEAIRKTHPELSSKLPKNPIDDTPEDIYGYDNSRTREILGIKFTPLEKSIGDTAASLLDWSAKLQSPTSK</sequence>
<feature type="domain" description="NAD-dependent epimerase/dehydratase" evidence="3">
    <location>
        <begin position="24"/>
        <end position="274"/>
    </location>
</feature>
<evidence type="ECO:0000313" key="4">
    <source>
        <dbReference type="EMBL" id="TID18322.1"/>
    </source>
</evidence>
<gene>
    <name evidence="4" type="ORF">E6O75_ATG06398</name>
</gene>
<evidence type="ECO:0000259" key="3">
    <source>
        <dbReference type="Pfam" id="PF01370"/>
    </source>
</evidence>
<evidence type="ECO:0000256" key="1">
    <source>
        <dbReference type="ARBA" id="ARBA00023002"/>
    </source>
</evidence>
<dbReference type="PANTHER" id="PTHR10366:SF564">
    <property type="entry name" value="STEROL-4-ALPHA-CARBOXYLATE 3-DEHYDROGENASE, DECARBOXYLATING"/>
    <property type="match status" value="1"/>
</dbReference>
<dbReference type="FunFam" id="3.40.50.720:FF:000191">
    <property type="entry name" value="Methylglyoxal reductase (NADPH-dependent)"/>
    <property type="match status" value="1"/>
</dbReference>
<reference evidence="4 5" key="1">
    <citation type="submission" date="2019-04" db="EMBL/GenBank/DDBJ databases">
        <title>High contiguity whole genome sequence and gene annotation resource for two Venturia nashicola isolates.</title>
        <authorList>
            <person name="Prokchorchik M."/>
            <person name="Won K."/>
            <person name="Lee Y."/>
            <person name="Choi E.D."/>
            <person name="Segonzac C."/>
            <person name="Sohn K.H."/>
        </authorList>
    </citation>
    <scope>NUCLEOTIDE SEQUENCE [LARGE SCALE GENOMIC DNA]</scope>
    <source>
        <strain evidence="4 5">PRI2</strain>
    </source>
</reference>
<dbReference type="STRING" id="86259.A0A4Z1NUR5"/>
<accession>A0A4Z1NUR5</accession>
<evidence type="ECO:0000256" key="2">
    <source>
        <dbReference type="ARBA" id="ARBA00023445"/>
    </source>
</evidence>
<dbReference type="EMBL" id="SNSC02000014">
    <property type="protein sequence ID" value="TID18322.1"/>
    <property type="molecule type" value="Genomic_DNA"/>
</dbReference>
<dbReference type="InterPro" id="IPR001509">
    <property type="entry name" value="Epimerase_deHydtase"/>
</dbReference>
<dbReference type="Proteomes" id="UP000298493">
    <property type="component" value="Unassembled WGS sequence"/>
</dbReference>
<evidence type="ECO:0000313" key="5">
    <source>
        <dbReference type="Proteomes" id="UP000298493"/>
    </source>
</evidence>
<comment type="caution">
    <text evidence="4">The sequence shown here is derived from an EMBL/GenBank/DDBJ whole genome shotgun (WGS) entry which is preliminary data.</text>
</comment>
<dbReference type="Gene3D" id="3.40.50.720">
    <property type="entry name" value="NAD(P)-binding Rossmann-like Domain"/>
    <property type="match status" value="1"/>
</dbReference>
<dbReference type="AlphaFoldDB" id="A0A4Z1NUR5"/>
<keyword evidence="1" id="KW-0560">Oxidoreductase</keyword>
<dbReference type="InterPro" id="IPR050425">
    <property type="entry name" value="NAD(P)_dehydrat-like"/>
</dbReference>
<dbReference type="Pfam" id="PF01370">
    <property type="entry name" value="Epimerase"/>
    <property type="match status" value="1"/>
</dbReference>
<dbReference type="GO" id="GO:0016616">
    <property type="term" value="F:oxidoreductase activity, acting on the CH-OH group of donors, NAD or NADP as acceptor"/>
    <property type="evidence" value="ECO:0007669"/>
    <property type="project" value="TreeGrafter"/>
</dbReference>
<dbReference type="CDD" id="cd05227">
    <property type="entry name" value="AR_SDR_e"/>
    <property type="match status" value="1"/>
</dbReference>